<dbReference type="Proteomes" id="UP000276133">
    <property type="component" value="Unassembled WGS sequence"/>
</dbReference>
<protein>
    <submittedName>
        <fullName evidence="1">Uncharacterized protein</fullName>
    </submittedName>
</protein>
<organism evidence="1 2">
    <name type="scientific">Brachionus plicatilis</name>
    <name type="common">Marine rotifer</name>
    <name type="synonym">Brachionus muelleri</name>
    <dbReference type="NCBI Taxonomy" id="10195"/>
    <lineage>
        <taxon>Eukaryota</taxon>
        <taxon>Metazoa</taxon>
        <taxon>Spiralia</taxon>
        <taxon>Gnathifera</taxon>
        <taxon>Rotifera</taxon>
        <taxon>Eurotatoria</taxon>
        <taxon>Monogononta</taxon>
        <taxon>Pseudotrocha</taxon>
        <taxon>Ploima</taxon>
        <taxon>Brachionidae</taxon>
        <taxon>Brachionus</taxon>
    </lineage>
</organism>
<gene>
    <name evidence="1" type="ORF">BpHYR1_037549</name>
</gene>
<sequence>MLYLRLTEAELYMRVTRRKYEISNGNIFFNVCIYPNIDITILHIGISRYCLKAQKTYLMLIVIKCHNLVKIRQGLSILARLVEILVKLGKT</sequence>
<reference evidence="1 2" key="1">
    <citation type="journal article" date="2018" name="Sci. Rep.">
        <title>Genomic signatures of local adaptation to the degree of environmental predictability in rotifers.</title>
        <authorList>
            <person name="Franch-Gras L."/>
            <person name="Hahn C."/>
            <person name="Garcia-Roger E.M."/>
            <person name="Carmona M.J."/>
            <person name="Serra M."/>
            <person name="Gomez A."/>
        </authorList>
    </citation>
    <scope>NUCLEOTIDE SEQUENCE [LARGE SCALE GENOMIC DNA]</scope>
    <source>
        <strain evidence="1">HYR1</strain>
    </source>
</reference>
<proteinExistence type="predicted"/>
<accession>A0A3M7RZG5</accession>
<evidence type="ECO:0000313" key="1">
    <source>
        <dbReference type="EMBL" id="RNA28951.1"/>
    </source>
</evidence>
<dbReference type="EMBL" id="REGN01002307">
    <property type="protein sequence ID" value="RNA28951.1"/>
    <property type="molecule type" value="Genomic_DNA"/>
</dbReference>
<keyword evidence="2" id="KW-1185">Reference proteome</keyword>
<evidence type="ECO:0000313" key="2">
    <source>
        <dbReference type="Proteomes" id="UP000276133"/>
    </source>
</evidence>
<name>A0A3M7RZG5_BRAPC</name>
<dbReference type="AlphaFoldDB" id="A0A3M7RZG5"/>
<comment type="caution">
    <text evidence="1">The sequence shown here is derived from an EMBL/GenBank/DDBJ whole genome shotgun (WGS) entry which is preliminary data.</text>
</comment>